<keyword evidence="1" id="KW-0238">DNA-binding</keyword>
<dbReference type="Gene3D" id="1.10.1660.10">
    <property type="match status" value="1"/>
</dbReference>
<dbReference type="Pfam" id="PF13672">
    <property type="entry name" value="PP2C_2"/>
    <property type="match status" value="1"/>
</dbReference>
<evidence type="ECO:0000256" key="1">
    <source>
        <dbReference type="ARBA" id="ARBA00023125"/>
    </source>
</evidence>
<proteinExistence type="predicted"/>
<evidence type="ECO:0000313" key="5">
    <source>
        <dbReference type="Proteomes" id="UP000295626"/>
    </source>
</evidence>
<dbReference type="CDD" id="cd00143">
    <property type="entry name" value="PP2Cc"/>
    <property type="match status" value="1"/>
</dbReference>
<accession>A0ABY2DFX7</accession>
<feature type="domain" description="PPM-type phosphatase" evidence="3">
    <location>
        <begin position="124"/>
        <end position="352"/>
    </location>
</feature>
<dbReference type="PANTHER" id="PTHR30204:SF97">
    <property type="entry name" value="MERR FAMILY REGULATORY PROTEIN"/>
    <property type="match status" value="1"/>
</dbReference>
<evidence type="ECO:0000259" key="3">
    <source>
        <dbReference type="PROSITE" id="PS51746"/>
    </source>
</evidence>
<dbReference type="InterPro" id="IPR036457">
    <property type="entry name" value="PPM-type-like_dom_sf"/>
</dbReference>
<dbReference type="InterPro" id="IPR047057">
    <property type="entry name" value="MerR_fam"/>
</dbReference>
<dbReference type="EMBL" id="SMKE01000405">
    <property type="protein sequence ID" value="TDB93466.1"/>
    <property type="molecule type" value="Genomic_DNA"/>
</dbReference>
<keyword evidence="5" id="KW-1185">Reference proteome</keyword>
<sequence length="356" mass="37868">MRLLTIGAFARAARLTPKALRLYDEVGLLPPAAVDPESGYRFYDEEQLAHARLISQLRRIGMPLADIRSVCELEPDAAARAVTAYWQQVTADTATRAHHVARLVEHLSREGVTMSDTNFSLTVRYAVRCDPGLGRDSNEDVVYASERLLAVADGTRGAGAAASTAAIDALKPLELVDKPAVDLLAMLAVTINDADRAVRSTSTGDTQPATTVTAMLRRGSQLALVHIGDTRVYLLRGGELSQLTQDHTWVQSQVDHAKLSPDQAAAHPQRALLTRALGGGSQPIEADLALRTAQAGDRYLLCSDGLSAVVSRSDLHTALAGTGEPEPTVQRLIDLAYAAGAPDNIACIVADIIAAA</sequence>
<organism evidence="4 5">
    <name type="scientific">Micromonospora fluostatini</name>
    <dbReference type="NCBI Taxonomy" id="1629071"/>
    <lineage>
        <taxon>Bacteria</taxon>
        <taxon>Bacillati</taxon>
        <taxon>Actinomycetota</taxon>
        <taxon>Actinomycetes</taxon>
        <taxon>Micromonosporales</taxon>
        <taxon>Micromonosporaceae</taxon>
        <taxon>Micromonospora</taxon>
    </lineage>
</organism>
<comment type="caution">
    <text evidence="4">The sequence shown here is derived from an EMBL/GenBank/DDBJ whole genome shotgun (WGS) entry which is preliminary data.</text>
</comment>
<dbReference type="PROSITE" id="PS50937">
    <property type="entry name" value="HTH_MERR_2"/>
    <property type="match status" value="1"/>
</dbReference>
<dbReference type="InterPro" id="IPR001932">
    <property type="entry name" value="PPM-type_phosphatase-like_dom"/>
</dbReference>
<dbReference type="PANTHER" id="PTHR30204">
    <property type="entry name" value="REDOX-CYCLING DRUG-SENSING TRANSCRIPTIONAL ACTIVATOR SOXR"/>
    <property type="match status" value="1"/>
</dbReference>
<reference evidence="4 5" key="1">
    <citation type="submission" date="2019-02" db="EMBL/GenBank/DDBJ databases">
        <title>Draft genome sequences of novel Actinobacteria.</title>
        <authorList>
            <person name="Sahin N."/>
            <person name="Ay H."/>
            <person name="Saygin H."/>
        </authorList>
    </citation>
    <scope>NUCLEOTIDE SEQUENCE [LARGE SCALE GENOMIC DNA]</scope>
    <source>
        <strain evidence="4 5">JCM 30529</strain>
    </source>
</reference>
<protein>
    <submittedName>
        <fullName evidence="4">MerR family transcriptional regulator</fullName>
    </submittedName>
</protein>
<dbReference type="InterPro" id="IPR000551">
    <property type="entry name" value="MerR-type_HTH_dom"/>
</dbReference>
<dbReference type="SUPFAM" id="SSF46955">
    <property type="entry name" value="Putative DNA-binding domain"/>
    <property type="match status" value="1"/>
</dbReference>
<dbReference type="SMART" id="SM00422">
    <property type="entry name" value="HTH_MERR"/>
    <property type="match status" value="1"/>
</dbReference>
<dbReference type="CDD" id="cd01107">
    <property type="entry name" value="HTH_BmrR"/>
    <property type="match status" value="1"/>
</dbReference>
<feature type="domain" description="HTH merR-type" evidence="2">
    <location>
        <begin position="3"/>
        <end position="73"/>
    </location>
</feature>
<evidence type="ECO:0000313" key="4">
    <source>
        <dbReference type="EMBL" id="TDB93466.1"/>
    </source>
</evidence>
<evidence type="ECO:0000259" key="2">
    <source>
        <dbReference type="PROSITE" id="PS50937"/>
    </source>
</evidence>
<dbReference type="InterPro" id="IPR009061">
    <property type="entry name" value="DNA-bd_dom_put_sf"/>
</dbReference>
<dbReference type="Pfam" id="PF13411">
    <property type="entry name" value="MerR_1"/>
    <property type="match status" value="1"/>
</dbReference>
<dbReference type="SMART" id="SM00332">
    <property type="entry name" value="PP2Cc"/>
    <property type="match status" value="1"/>
</dbReference>
<dbReference type="SMART" id="SM00331">
    <property type="entry name" value="PP2C_SIG"/>
    <property type="match status" value="1"/>
</dbReference>
<dbReference type="PROSITE" id="PS51746">
    <property type="entry name" value="PPM_2"/>
    <property type="match status" value="1"/>
</dbReference>
<dbReference type="Proteomes" id="UP000295626">
    <property type="component" value="Unassembled WGS sequence"/>
</dbReference>
<dbReference type="SUPFAM" id="SSF81606">
    <property type="entry name" value="PP2C-like"/>
    <property type="match status" value="1"/>
</dbReference>
<name>A0ABY2DFX7_9ACTN</name>
<dbReference type="Gene3D" id="3.60.40.10">
    <property type="entry name" value="PPM-type phosphatase domain"/>
    <property type="match status" value="1"/>
</dbReference>
<gene>
    <name evidence="4" type="ORF">E1091_11860</name>
</gene>
<dbReference type="PROSITE" id="PS00552">
    <property type="entry name" value="HTH_MERR_1"/>
    <property type="match status" value="1"/>
</dbReference>